<reference evidence="3" key="1">
    <citation type="submission" date="2013-01" db="EMBL/GenBank/DDBJ databases">
        <title>Draft Genome Sequence of a Mulberry Tree, Morus notabilis C.K. Schneid.</title>
        <authorList>
            <person name="He N."/>
            <person name="Zhao S."/>
        </authorList>
    </citation>
    <scope>NUCLEOTIDE SEQUENCE</scope>
</reference>
<sequence length="90" mass="9585">MCSHLVIYGSALAGAVMIYGVVQEQSFNGDVGCGGRKERSSASKKKETCSRGGGLVPGWADVDMGDILLPPEEISALGQRKVRQFVFSHI</sequence>
<feature type="compositionally biased region" description="Basic and acidic residues" evidence="1">
    <location>
        <begin position="35"/>
        <end position="49"/>
    </location>
</feature>
<evidence type="ECO:0000313" key="2">
    <source>
        <dbReference type="EMBL" id="EXB62491.1"/>
    </source>
</evidence>
<gene>
    <name evidence="2" type="ORF">L484_008294</name>
</gene>
<protein>
    <submittedName>
        <fullName evidence="2">Uncharacterized protein</fullName>
    </submittedName>
</protein>
<evidence type="ECO:0000256" key="1">
    <source>
        <dbReference type="SAM" id="MobiDB-lite"/>
    </source>
</evidence>
<organism evidence="2 3">
    <name type="scientific">Morus notabilis</name>
    <dbReference type="NCBI Taxonomy" id="981085"/>
    <lineage>
        <taxon>Eukaryota</taxon>
        <taxon>Viridiplantae</taxon>
        <taxon>Streptophyta</taxon>
        <taxon>Embryophyta</taxon>
        <taxon>Tracheophyta</taxon>
        <taxon>Spermatophyta</taxon>
        <taxon>Magnoliopsida</taxon>
        <taxon>eudicotyledons</taxon>
        <taxon>Gunneridae</taxon>
        <taxon>Pentapetalae</taxon>
        <taxon>rosids</taxon>
        <taxon>fabids</taxon>
        <taxon>Rosales</taxon>
        <taxon>Moraceae</taxon>
        <taxon>Moreae</taxon>
        <taxon>Morus</taxon>
    </lineage>
</organism>
<proteinExistence type="predicted"/>
<dbReference type="AlphaFoldDB" id="W9RNP3"/>
<feature type="region of interest" description="Disordered" evidence="1">
    <location>
        <begin position="32"/>
        <end position="51"/>
    </location>
</feature>
<accession>W9RNP3</accession>
<dbReference type="EMBL" id="KE344453">
    <property type="protein sequence ID" value="EXB62491.1"/>
    <property type="molecule type" value="Genomic_DNA"/>
</dbReference>
<dbReference type="Proteomes" id="UP000030645">
    <property type="component" value="Unassembled WGS sequence"/>
</dbReference>
<evidence type="ECO:0000313" key="3">
    <source>
        <dbReference type="Proteomes" id="UP000030645"/>
    </source>
</evidence>
<keyword evidence="3" id="KW-1185">Reference proteome</keyword>
<name>W9RNP3_9ROSA</name>